<accession>A0AAT9FMJ1</accession>
<organism evidence="1">
    <name type="scientific">Oceaniferula spumae</name>
    <dbReference type="NCBI Taxonomy" id="2979115"/>
    <lineage>
        <taxon>Bacteria</taxon>
        <taxon>Pseudomonadati</taxon>
        <taxon>Verrucomicrobiota</taxon>
        <taxon>Verrucomicrobiia</taxon>
        <taxon>Verrucomicrobiales</taxon>
        <taxon>Verrucomicrobiaceae</taxon>
        <taxon>Oceaniferula</taxon>
    </lineage>
</organism>
<protein>
    <submittedName>
        <fullName evidence="1">Uncharacterized protein</fullName>
    </submittedName>
</protein>
<dbReference type="AlphaFoldDB" id="A0AAT9FMJ1"/>
<dbReference type="KEGG" id="osu:NT6N_22640"/>
<proteinExistence type="predicted"/>
<reference evidence="1" key="1">
    <citation type="submission" date="2024-07" db="EMBL/GenBank/DDBJ databases">
        <title>Complete genome sequence of Verrucomicrobiaceae bacterium NT6N.</title>
        <authorList>
            <person name="Huang C."/>
            <person name="Takami H."/>
            <person name="Hamasaki K."/>
        </authorList>
    </citation>
    <scope>NUCLEOTIDE SEQUENCE</scope>
    <source>
        <strain evidence="1">NT6N</strain>
    </source>
</reference>
<gene>
    <name evidence="1" type="ORF">NT6N_22640</name>
</gene>
<dbReference type="EMBL" id="AP026866">
    <property type="protein sequence ID" value="BDS07224.1"/>
    <property type="molecule type" value="Genomic_DNA"/>
</dbReference>
<evidence type="ECO:0000313" key="1">
    <source>
        <dbReference type="EMBL" id="BDS07224.1"/>
    </source>
</evidence>
<name>A0AAT9FMJ1_9BACT</name>
<sequence>MQTTPEQIMLEAKACDDIKVEQARRMSLQEKFLAGADLFEEACRWTMIGIKNQFPDYTEEEQKAELRRRLDLMR</sequence>